<dbReference type="EMBL" id="OC000824">
    <property type="protein sequence ID" value="CAD7258434.1"/>
    <property type="molecule type" value="Genomic_DNA"/>
</dbReference>
<protein>
    <submittedName>
        <fullName evidence="2">Uncharacterized protein</fullName>
    </submittedName>
</protein>
<feature type="chain" id="PRO_5031325788" evidence="1">
    <location>
        <begin position="20"/>
        <end position="214"/>
    </location>
</feature>
<accession>A0A7R9FX52</accession>
<evidence type="ECO:0000256" key="1">
    <source>
        <dbReference type="SAM" id="SignalP"/>
    </source>
</evidence>
<sequence length="214" mass="24486">MTLRRILLLLFFLYFNAHAHIYSAVIGSPYKRVRRKLKLGNFYGVRTLWPEQSDIVASISYGPRTYGYGIHQHMSVEDLRSVFQVDHHEKDYSNIIVDVRILFWLNIDSHSPFTQSLLTNSTVRSAYKAIVSTNQGSGCFQTRVNETSSLTSRCHLGLPDNKVPTYLNPNLPFNGELDKTSHAAGVMGNEERNQEVLVFNLRLSTEITVQDYKE</sequence>
<dbReference type="AlphaFoldDB" id="A0A7R9FX52"/>
<gene>
    <name evidence="2" type="ORF">TSIB3V08_LOCUS2671</name>
</gene>
<organism evidence="2">
    <name type="scientific">Timema shepardi</name>
    <name type="common">Walking stick</name>
    <dbReference type="NCBI Taxonomy" id="629360"/>
    <lineage>
        <taxon>Eukaryota</taxon>
        <taxon>Metazoa</taxon>
        <taxon>Ecdysozoa</taxon>
        <taxon>Arthropoda</taxon>
        <taxon>Hexapoda</taxon>
        <taxon>Insecta</taxon>
        <taxon>Pterygota</taxon>
        <taxon>Neoptera</taxon>
        <taxon>Polyneoptera</taxon>
        <taxon>Phasmatodea</taxon>
        <taxon>Timematodea</taxon>
        <taxon>Timematoidea</taxon>
        <taxon>Timematidae</taxon>
        <taxon>Timema</taxon>
    </lineage>
</organism>
<name>A0A7R9FX52_TIMSH</name>
<evidence type="ECO:0000313" key="2">
    <source>
        <dbReference type="EMBL" id="CAD7258434.1"/>
    </source>
</evidence>
<proteinExistence type="predicted"/>
<reference evidence="2" key="1">
    <citation type="submission" date="2020-11" db="EMBL/GenBank/DDBJ databases">
        <authorList>
            <person name="Tran Van P."/>
        </authorList>
    </citation>
    <scope>NUCLEOTIDE SEQUENCE</scope>
</reference>
<keyword evidence="1" id="KW-0732">Signal</keyword>
<feature type="signal peptide" evidence="1">
    <location>
        <begin position="1"/>
        <end position="19"/>
    </location>
</feature>